<keyword evidence="1" id="KW-0732">Signal</keyword>
<evidence type="ECO:0000256" key="1">
    <source>
        <dbReference type="SAM" id="SignalP"/>
    </source>
</evidence>
<dbReference type="EMBL" id="AXOM01000047">
    <property type="protein sequence ID" value="ESS57567.1"/>
    <property type="molecule type" value="Genomic_DNA"/>
</dbReference>
<feature type="signal peptide" evidence="1">
    <location>
        <begin position="1"/>
        <end position="21"/>
    </location>
</feature>
<proteinExistence type="predicted"/>
<name>A0ABN0Q671_ENTCL</name>
<accession>A0ABN0Q671</accession>
<evidence type="ECO:0000313" key="2">
    <source>
        <dbReference type="EMBL" id="ESS57567.1"/>
    </source>
</evidence>
<reference evidence="2 3" key="1">
    <citation type="journal article" date="2014" name="Genome Announc.">
        <title>Draft Genome Sequence of Enterobacter cloacae Strain S611.</title>
        <authorList>
            <person name="Wang D."/>
            <person name="Han C.S."/>
            <person name="Dichosa A.E."/>
            <person name="Gleasner C.D."/>
            <person name="Johnson S.L."/>
            <person name="Daligault H.E."/>
            <person name="Davenport K.W."/>
            <person name="Li P.E."/>
            <person name="Pierson E.A."/>
            <person name="Pierson L.S.III."/>
        </authorList>
    </citation>
    <scope>NUCLEOTIDE SEQUENCE [LARGE SCALE GENOMIC DNA]</scope>
    <source>
        <strain evidence="2 3">S611</strain>
    </source>
</reference>
<comment type="caution">
    <text evidence="2">The sequence shown here is derived from an EMBL/GenBank/DDBJ whole genome shotgun (WGS) entry which is preliminary data.</text>
</comment>
<organism evidence="2 3">
    <name type="scientific">Enterobacter cloacae S611</name>
    <dbReference type="NCBI Taxonomy" id="1399146"/>
    <lineage>
        <taxon>Bacteria</taxon>
        <taxon>Pseudomonadati</taxon>
        <taxon>Pseudomonadota</taxon>
        <taxon>Gammaproteobacteria</taxon>
        <taxon>Enterobacterales</taxon>
        <taxon>Enterobacteriaceae</taxon>
        <taxon>Enterobacter</taxon>
        <taxon>Enterobacter cloacae complex</taxon>
    </lineage>
</organism>
<protein>
    <submittedName>
        <fullName evidence="2">Lipoprotein</fullName>
    </submittedName>
</protein>
<evidence type="ECO:0000313" key="3">
    <source>
        <dbReference type="Proteomes" id="UP000017834"/>
    </source>
</evidence>
<keyword evidence="2" id="KW-0449">Lipoprotein</keyword>
<dbReference type="Proteomes" id="UP000017834">
    <property type="component" value="Unassembled WGS sequence"/>
</dbReference>
<dbReference type="PROSITE" id="PS51257">
    <property type="entry name" value="PROKAR_LIPOPROTEIN"/>
    <property type="match status" value="1"/>
</dbReference>
<keyword evidence="3" id="KW-1185">Reference proteome</keyword>
<gene>
    <name evidence="2" type="ORF">EDP2_2658</name>
</gene>
<feature type="chain" id="PRO_5046768921" evidence="1">
    <location>
        <begin position="22"/>
        <end position="123"/>
    </location>
</feature>
<sequence length="123" mass="13989">MRRSPISYLCLSFCLSLTLTGCVKSKAPALVQDAPQKQETQQCYELLTALQGLDKTAFETYKQQFTTLNQSYEVYKKNQPIIDNNSAEIMKTEIDNKIEVVCSRVRSAVFVNMSRRANALKQL</sequence>